<feature type="compositionally biased region" description="Polar residues" evidence="1">
    <location>
        <begin position="31"/>
        <end position="44"/>
    </location>
</feature>
<proteinExistence type="predicted"/>
<evidence type="ECO:0000256" key="1">
    <source>
        <dbReference type="SAM" id="MobiDB-lite"/>
    </source>
</evidence>
<dbReference type="EMBL" id="LFZN01000007">
    <property type="protein sequence ID" value="KXT06258.1"/>
    <property type="molecule type" value="Genomic_DNA"/>
</dbReference>
<comment type="caution">
    <text evidence="2">The sequence shown here is derived from an EMBL/GenBank/DDBJ whole genome shotgun (WGS) entry which is preliminary data.</text>
</comment>
<protein>
    <submittedName>
        <fullName evidence="2">Uncharacterized protein</fullName>
    </submittedName>
</protein>
<organism evidence="2 3">
    <name type="scientific">Pseudocercospora eumusae</name>
    <dbReference type="NCBI Taxonomy" id="321146"/>
    <lineage>
        <taxon>Eukaryota</taxon>
        <taxon>Fungi</taxon>
        <taxon>Dikarya</taxon>
        <taxon>Ascomycota</taxon>
        <taxon>Pezizomycotina</taxon>
        <taxon>Dothideomycetes</taxon>
        <taxon>Dothideomycetidae</taxon>
        <taxon>Mycosphaerellales</taxon>
        <taxon>Mycosphaerellaceae</taxon>
        <taxon>Pseudocercospora</taxon>
    </lineage>
</organism>
<dbReference type="OrthoDB" id="441517at2759"/>
<feature type="region of interest" description="Disordered" evidence="1">
    <location>
        <begin position="1"/>
        <end position="120"/>
    </location>
</feature>
<feature type="region of interest" description="Disordered" evidence="1">
    <location>
        <begin position="212"/>
        <end position="246"/>
    </location>
</feature>
<evidence type="ECO:0000313" key="3">
    <source>
        <dbReference type="Proteomes" id="UP000070133"/>
    </source>
</evidence>
<keyword evidence="3" id="KW-1185">Reference proteome</keyword>
<feature type="compositionally biased region" description="Low complexity" evidence="1">
    <location>
        <begin position="97"/>
        <end position="114"/>
    </location>
</feature>
<sequence>MSNSKPKVEIPAWQRAGAQSTPAPADHPVYSQPQSEESNDSTPDQAKEDADASTSPTERDDSVAPTHDAQSDAPQVEEQAETQQYVLRAEDFQSFKSRQQQQHPVQQSASPPQRQQERPPPIITYPEFLVEAQKPPPLVTPGRVLNALYAGGAVAAVLYGASKWLITPMVDQLSESRHDLFSHTQTKMDEFNQRLAKIASKVPEFRVDKTEFDDENASDASDPAELYHRDMGTQTSPPETPSPATGAEIRRDMVTHAEDTLKIIREHISELADGSEKAGEAHKDRQESVNTLRHYLDGLIYGAAGVGTWTQSEDAVVMKRNGTDADGTKDGIEELKKEIRGVKGVLLSAKRFPAVGRPVGATA</sequence>
<evidence type="ECO:0000313" key="2">
    <source>
        <dbReference type="EMBL" id="KXT06258.1"/>
    </source>
</evidence>
<gene>
    <name evidence="2" type="ORF">AC578_9115</name>
</gene>
<dbReference type="Proteomes" id="UP000070133">
    <property type="component" value="Unassembled WGS sequence"/>
</dbReference>
<reference evidence="2 3" key="1">
    <citation type="submission" date="2015-07" db="EMBL/GenBank/DDBJ databases">
        <title>Comparative genomics of the Sigatoka disease complex on banana suggests a link between parallel evolutionary changes in Pseudocercospora fijiensis and Pseudocercospora eumusae and increased virulence on the banana host.</title>
        <authorList>
            <person name="Chang T.-C."/>
            <person name="Salvucci A."/>
            <person name="Crous P.W."/>
            <person name="Stergiopoulos I."/>
        </authorList>
    </citation>
    <scope>NUCLEOTIDE SEQUENCE [LARGE SCALE GENOMIC DNA]</scope>
    <source>
        <strain evidence="2 3">CBS 114824</strain>
    </source>
</reference>
<name>A0A139HUY3_9PEZI</name>
<accession>A0A139HUY3</accession>
<dbReference type="AlphaFoldDB" id="A0A139HUY3"/>